<name>F8GXK2_CUPNN</name>
<keyword evidence="2" id="KW-0614">Plasmid</keyword>
<geneLocation type="plasmid" evidence="2 3">
    <name>pBB1</name>
</geneLocation>
<dbReference type="InterPro" id="IPR014914">
    <property type="entry name" value="RES_dom"/>
</dbReference>
<sequence length="419" mass="47216">MSSVICRKCIEDSHLAKALEEYFQQLTCSECGQRSRKAVTVEALAAVIEPVLREYFVQGGDIKHFGEDDSEWYEQDGESLDAIIQQVTEQDFVFQEELVRAICDLDDAWPPDGDEVLWDSTASYVPRRMRPHEMALFWEVATQEIKHGQRFFSPSVRLLFDRLFAGVGTMYAYAEGTKQPVTVSLSTDTAVYRSRVCASRAMMKDASADPMKHVGPPPAEMAKAGRMNAEGVVVLYTALDPDTARAELRPAIGSDLAVIKMTPVRRLKVLDMARLETVAAGALSYFQPDYEEEVLKHAFLRRLHRMISQPIVPGHEADYLITQAMAEYLANVHPEKYDGIKFTSAQNQGGMNLVLFSRSEFENDEMVARFGVDYVSGSIEFSRTSGVQYSQEPLVYFERQDGEPVAYMKNGDYDLDDLE</sequence>
<dbReference type="HOGENOM" id="CLU_042379_0_1_4"/>
<dbReference type="RefSeq" id="WP_013959122.1">
    <property type="nucleotide sequence ID" value="NC_015727.1"/>
</dbReference>
<dbReference type="Pfam" id="PF08808">
    <property type="entry name" value="RES"/>
    <property type="match status" value="1"/>
</dbReference>
<dbReference type="EMBL" id="CP002879">
    <property type="protein sequence ID" value="AEI82072.1"/>
    <property type="molecule type" value="Genomic_DNA"/>
</dbReference>
<dbReference type="AlphaFoldDB" id="F8GXK2"/>
<accession>F8GXK2</accession>
<organism evidence="2 3">
    <name type="scientific">Cupriavidus necator (strain ATCC 43291 / DSM 13513 / CCUG 52238 / LMG 8453 / N-1)</name>
    <name type="common">Ralstonia eutropha</name>
    <dbReference type="NCBI Taxonomy" id="1042878"/>
    <lineage>
        <taxon>Bacteria</taxon>
        <taxon>Pseudomonadati</taxon>
        <taxon>Pseudomonadota</taxon>
        <taxon>Betaproteobacteria</taxon>
        <taxon>Burkholderiales</taxon>
        <taxon>Burkholderiaceae</taxon>
        <taxon>Cupriavidus</taxon>
    </lineage>
</organism>
<gene>
    <name evidence="2" type="ordered locus">CNE_BB1p06520</name>
</gene>
<evidence type="ECO:0000259" key="1">
    <source>
        <dbReference type="SMART" id="SM00953"/>
    </source>
</evidence>
<reference evidence="2 3" key="1">
    <citation type="journal article" date="2011" name="J. Bacteriol.">
        <title>Complete genome sequence of the type strain Cupriavidus necator N-1.</title>
        <authorList>
            <person name="Poehlein A."/>
            <person name="Kusian B."/>
            <person name="Friedrich B."/>
            <person name="Daniel R."/>
            <person name="Bowien B."/>
        </authorList>
    </citation>
    <scope>NUCLEOTIDE SEQUENCE [LARGE SCALE GENOMIC DNA]</scope>
    <source>
        <strain evidence="3">ATCC 43291 / DSM 13513 / CCUG 52238 / LMG 8453 / N-1</strain>
        <plasmid evidence="2 3">pBB1</plasmid>
    </source>
</reference>
<protein>
    <recommendedName>
        <fullName evidence="1">RES domain-containing protein</fullName>
    </recommendedName>
</protein>
<proteinExistence type="predicted"/>
<dbReference type="Proteomes" id="UP000006798">
    <property type="component" value="Plasmid pBB1"/>
</dbReference>
<dbReference type="KEGG" id="cnc:CNE_BB1p06520"/>
<evidence type="ECO:0000313" key="2">
    <source>
        <dbReference type="EMBL" id="AEI82072.1"/>
    </source>
</evidence>
<evidence type="ECO:0000313" key="3">
    <source>
        <dbReference type="Proteomes" id="UP000006798"/>
    </source>
</evidence>
<dbReference type="GeneID" id="34312447"/>
<dbReference type="SMART" id="SM00953">
    <property type="entry name" value="RES"/>
    <property type="match status" value="1"/>
</dbReference>
<feature type="domain" description="RES" evidence="1">
    <location>
        <begin position="210"/>
        <end position="367"/>
    </location>
</feature>